<dbReference type="InterPro" id="IPR050226">
    <property type="entry name" value="NagZ_Beta-hexosaminidase"/>
</dbReference>
<dbReference type="EMBL" id="FRFD01000003">
    <property type="protein sequence ID" value="SHO45417.1"/>
    <property type="molecule type" value="Genomic_DNA"/>
</dbReference>
<dbReference type="Proteomes" id="UP000184612">
    <property type="component" value="Unassembled WGS sequence"/>
</dbReference>
<evidence type="ECO:0000313" key="8">
    <source>
        <dbReference type="Proteomes" id="UP000184612"/>
    </source>
</evidence>
<dbReference type="EC" id="3.2.1.52" evidence="3"/>
<evidence type="ECO:0000256" key="1">
    <source>
        <dbReference type="ARBA" id="ARBA00001231"/>
    </source>
</evidence>
<dbReference type="GO" id="GO:0005975">
    <property type="term" value="P:carbohydrate metabolic process"/>
    <property type="evidence" value="ECO:0007669"/>
    <property type="project" value="InterPro"/>
</dbReference>
<dbReference type="Pfam" id="PF00933">
    <property type="entry name" value="Glyco_hydro_3"/>
    <property type="match status" value="1"/>
</dbReference>
<dbReference type="InterPro" id="IPR017853">
    <property type="entry name" value="GH"/>
</dbReference>
<dbReference type="PANTHER" id="PTHR30480">
    <property type="entry name" value="BETA-HEXOSAMINIDASE-RELATED"/>
    <property type="match status" value="1"/>
</dbReference>
<accession>A0A1M7Y110</accession>
<reference evidence="7 8" key="1">
    <citation type="submission" date="2016-12" db="EMBL/GenBank/DDBJ databases">
        <authorList>
            <person name="Song W.-J."/>
            <person name="Kurnit D.M."/>
        </authorList>
    </citation>
    <scope>NUCLEOTIDE SEQUENCE [LARGE SCALE GENOMIC DNA]</scope>
    <source>
        <strain evidence="7 8">DSM 12503</strain>
    </source>
</reference>
<dbReference type="GO" id="GO:0009254">
    <property type="term" value="P:peptidoglycan turnover"/>
    <property type="evidence" value="ECO:0007669"/>
    <property type="project" value="TreeGrafter"/>
</dbReference>
<comment type="catalytic activity">
    <reaction evidence="1">
        <text>Hydrolysis of terminal non-reducing N-acetyl-D-hexosamine residues in N-acetyl-beta-D-hexosaminides.</text>
        <dbReference type="EC" id="3.2.1.52"/>
    </reaction>
</comment>
<evidence type="ECO:0000256" key="4">
    <source>
        <dbReference type="ARBA" id="ARBA00022801"/>
    </source>
</evidence>
<proteinExistence type="inferred from homology"/>
<keyword evidence="8" id="KW-1185">Reference proteome</keyword>
<keyword evidence="4" id="KW-0378">Hydrolase</keyword>
<evidence type="ECO:0000256" key="3">
    <source>
        <dbReference type="ARBA" id="ARBA00012663"/>
    </source>
</evidence>
<dbReference type="RefSeq" id="WP_073587596.1">
    <property type="nucleotide sequence ID" value="NZ_FRFD01000003.1"/>
</dbReference>
<dbReference type="InterPro" id="IPR036881">
    <property type="entry name" value="Glyco_hydro_3_C_sf"/>
</dbReference>
<dbReference type="GO" id="GO:0004563">
    <property type="term" value="F:beta-N-acetylhexosaminidase activity"/>
    <property type="evidence" value="ECO:0007669"/>
    <property type="project" value="UniProtKB-EC"/>
</dbReference>
<dbReference type="OrthoDB" id="9805821at2"/>
<evidence type="ECO:0000259" key="6">
    <source>
        <dbReference type="Pfam" id="PF00933"/>
    </source>
</evidence>
<comment type="similarity">
    <text evidence="2">Belongs to the glycosyl hydrolase 3 family.</text>
</comment>
<sequence>MIDLKAKPFYLSDEDIKWVEEAKASLSLDEKIGQLFFPIGYSPNEQYLQYEILNRNPGGLMFRTGKSEELFFAYSYLQEHAKIPMLLSANLEAGGDGIVEEGTAFGKQMQAAATSDPEQAYRLGKISCSEAQAVGCNYAFAPVVDIDMNYHNPITNVRTYGANPEMVKQCGLAYMRGAKECGSAVSIKHFPGDGVDEVDQHILTSVNSLSCEEWDRTFGDIYQTLIDAEALTVMAGHIALPAYQKKFNPASPDKLIPASLSPELLQNLLREKMGFNGMIITDATPMAGFLCAMDREKSVPYCIEAGCDMILFNKDYEEDLGFMKKGYETGILSEKRLEDAVTRILAAKAALKLHIKRKEGTLIPKKENLSLIGCEEHKKWAKECAEKSVTLVKDTQKLLPISPEKQKRVLFEIMGSCPSEERVAKRFIERMEQEGFEMIPYQKEVFDFSKPMHFETVTEFRNKYDLVIFIGNVENASNKTTNRLNWHAPYGAGNNIPWFVEIVPTMFISLQNPYHLLDVPMIKTYINAYSNHDMMIDTVVEKIIGKSPFVGKSPIDPFCGKEYLTY</sequence>
<gene>
    <name evidence="7" type="ORF">SAMN02745217_00953</name>
</gene>
<dbReference type="PANTHER" id="PTHR30480:SF13">
    <property type="entry name" value="BETA-HEXOSAMINIDASE"/>
    <property type="match status" value="1"/>
</dbReference>
<dbReference type="Gene3D" id="3.40.50.1700">
    <property type="entry name" value="Glycoside hydrolase family 3 C-terminal domain"/>
    <property type="match status" value="1"/>
</dbReference>
<dbReference type="Gene3D" id="3.20.20.300">
    <property type="entry name" value="Glycoside hydrolase, family 3, N-terminal domain"/>
    <property type="match status" value="1"/>
</dbReference>
<dbReference type="SUPFAM" id="SSF51445">
    <property type="entry name" value="(Trans)glycosidases"/>
    <property type="match status" value="1"/>
</dbReference>
<keyword evidence="5" id="KW-0326">Glycosidase</keyword>
<feature type="domain" description="Glycoside hydrolase family 3 N-terminal" evidence="6">
    <location>
        <begin position="28"/>
        <end position="346"/>
    </location>
</feature>
<evidence type="ECO:0000256" key="2">
    <source>
        <dbReference type="ARBA" id="ARBA00005336"/>
    </source>
</evidence>
<dbReference type="STRING" id="1121345.SAMN02745217_00953"/>
<protein>
    <recommendedName>
        <fullName evidence="3">beta-N-acetylhexosaminidase</fullName>
        <ecNumber evidence="3">3.2.1.52</ecNumber>
    </recommendedName>
</protein>
<name>A0A1M7Y110_9FIRM</name>
<dbReference type="AlphaFoldDB" id="A0A1M7Y110"/>
<evidence type="ECO:0000256" key="5">
    <source>
        <dbReference type="ARBA" id="ARBA00023295"/>
    </source>
</evidence>
<organism evidence="7 8">
    <name type="scientific">Anaerocolumna xylanovorans DSM 12503</name>
    <dbReference type="NCBI Taxonomy" id="1121345"/>
    <lineage>
        <taxon>Bacteria</taxon>
        <taxon>Bacillati</taxon>
        <taxon>Bacillota</taxon>
        <taxon>Clostridia</taxon>
        <taxon>Lachnospirales</taxon>
        <taxon>Lachnospiraceae</taxon>
        <taxon>Anaerocolumna</taxon>
    </lineage>
</organism>
<dbReference type="InterPro" id="IPR036962">
    <property type="entry name" value="Glyco_hydro_3_N_sf"/>
</dbReference>
<evidence type="ECO:0000313" key="7">
    <source>
        <dbReference type="EMBL" id="SHO45417.1"/>
    </source>
</evidence>
<dbReference type="InterPro" id="IPR001764">
    <property type="entry name" value="Glyco_hydro_3_N"/>
</dbReference>